<dbReference type="WBParaSite" id="MCU_004784-RA">
    <property type="protein sequence ID" value="MCU_004784-RA"/>
    <property type="gene ID" value="MCU_004784"/>
</dbReference>
<sequence>MFGVLVILTTCIASFTGVGVNGHFIVDTPSGCVDVAVNLPYEFSAVQVDHNRYEFDGNLTCSNMNVDNDYLECSLTLDPSGGFIAKVRVCDVENKVWVGFFVDRLLSWSHHAFVTAYFSHGGKWANINRIESYHEDMKIVKTVYAKPGGDDVSYVFCSTGDSFLSYAIDWANSGKLSSAQSYTGRLTFSKTSSNVRCPQVVLYCVTVAMYAVARSSWCRGWEDKLLK</sequence>
<organism evidence="2">
    <name type="scientific">Mesocestoides corti</name>
    <name type="common">Flatworm</name>
    <dbReference type="NCBI Taxonomy" id="53468"/>
    <lineage>
        <taxon>Eukaryota</taxon>
        <taxon>Metazoa</taxon>
        <taxon>Spiralia</taxon>
        <taxon>Lophotrochozoa</taxon>
        <taxon>Platyhelminthes</taxon>
        <taxon>Cestoda</taxon>
        <taxon>Eucestoda</taxon>
        <taxon>Cyclophyllidea</taxon>
        <taxon>Mesocestoididae</taxon>
        <taxon>Mesocestoides</taxon>
    </lineage>
</organism>
<evidence type="ECO:0000256" key="1">
    <source>
        <dbReference type="SAM" id="SignalP"/>
    </source>
</evidence>
<protein>
    <submittedName>
        <fullName evidence="2">Methyltransf_FA domain-containing protein</fullName>
    </submittedName>
</protein>
<name>A0A5K3F1F2_MESCO</name>
<dbReference type="AlphaFoldDB" id="A0A5K3F1F2"/>
<accession>A0A5K3F1F2</accession>
<keyword evidence="1" id="KW-0732">Signal</keyword>
<evidence type="ECO:0000313" key="2">
    <source>
        <dbReference type="WBParaSite" id="MCU_004784-RA"/>
    </source>
</evidence>
<feature type="signal peptide" evidence="1">
    <location>
        <begin position="1"/>
        <end position="22"/>
    </location>
</feature>
<feature type="chain" id="PRO_5024346917" evidence="1">
    <location>
        <begin position="23"/>
        <end position="227"/>
    </location>
</feature>
<proteinExistence type="predicted"/>
<reference evidence="2" key="1">
    <citation type="submission" date="2019-11" db="UniProtKB">
        <authorList>
            <consortium name="WormBaseParasite"/>
        </authorList>
    </citation>
    <scope>IDENTIFICATION</scope>
</reference>